<sequence>MASGRIKKWFKSLGSHSHRVSQSDPNDIAPAATEAMAAEASDLVGDMANPVPPQIEVTLRGITVTLREIQIV</sequence>
<evidence type="ECO:0000313" key="2">
    <source>
        <dbReference type="Proteomes" id="UP000054217"/>
    </source>
</evidence>
<name>A0A0C3NFP5_PISTI</name>
<reference evidence="2" key="2">
    <citation type="submission" date="2015-01" db="EMBL/GenBank/DDBJ databases">
        <title>Evolutionary Origins and Diversification of the Mycorrhizal Mutualists.</title>
        <authorList>
            <consortium name="DOE Joint Genome Institute"/>
            <consortium name="Mycorrhizal Genomics Consortium"/>
            <person name="Kohler A."/>
            <person name="Kuo A."/>
            <person name="Nagy L.G."/>
            <person name="Floudas D."/>
            <person name="Copeland A."/>
            <person name="Barry K.W."/>
            <person name="Cichocki N."/>
            <person name="Veneault-Fourrey C."/>
            <person name="LaButti K."/>
            <person name="Lindquist E.A."/>
            <person name="Lipzen A."/>
            <person name="Lundell T."/>
            <person name="Morin E."/>
            <person name="Murat C."/>
            <person name="Riley R."/>
            <person name="Ohm R."/>
            <person name="Sun H."/>
            <person name="Tunlid A."/>
            <person name="Henrissat B."/>
            <person name="Grigoriev I.V."/>
            <person name="Hibbett D.S."/>
            <person name="Martin F."/>
        </authorList>
    </citation>
    <scope>NUCLEOTIDE SEQUENCE [LARGE SCALE GENOMIC DNA]</scope>
    <source>
        <strain evidence="2">Marx 270</strain>
    </source>
</reference>
<organism evidence="1 2">
    <name type="scientific">Pisolithus tinctorius Marx 270</name>
    <dbReference type="NCBI Taxonomy" id="870435"/>
    <lineage>
        <taxon>Eukaryota</taxon>
        <taxon>Fungi</taxon>
        <taxon>Dikarya</taxon>
        <taxon>Basidiomycota</taxon>
        <taxon>Agaricomycotina</taxon>
        <taxon>Agaricomycetes</taxon>
        <taxon>Agaricomycetidae</taxon>
        <taxon>Boletales</taxon>
        <taxon>Sclerodermatineae</taxon>
        <taxon>Pisolithaceae</taxon>
        <taxon>Pisolithus</taxon>
    </lineage>
</organism>
<dbReference type="InParanoid" id="A0A0C3NFP5"/>
<gene>
    <name evidence="1" type="ORF">M404DRAFT_30084</name>
</gene>
<evidence type="ECO:0000313" key="1">
    <source>
        <dbReference type="EMBL" id="KIN99824.1"/>
    </source>
</evidence>
<dbReference type="Proteomes" id="UP000054217">
    <property type="component" value="Unassembled WGS sequence"/>
</dbReference>
<reference evidence="1 2" key="1">
    <citation type="submission" date="2014-04" db="EMBL/GenBank/DDBJ databases">
        <authorList>
            <consortium name="DOE Joint Genome Institute"/>
            <person name="Kuo A."/>
            <person name="Kohler A."/>
            <person name="Costa M.D."/>
            <person name="Nagy L.G."/>
            <person name="Floudas D."/>
            <person name="Copeland A."/>
            <person name="Barry K.W."/>
            <person name="Cichocki N."/>
            <person name="Veneault-Fourrey C."/>
            <person name="LaButti K."/>
            <person name="Lindquist E.A."/>
            <person name="Lipzen A."/>
            <person name="Lundell T."/>
            <person name="Morin E."/>
            <person name="Murat C."/>
            <person name="Sun H."/>
            <person name="Tunlid A."/>
            <person name="Henrissat B."/>
            <person name="Grigoriev I.V."/>
            <person name="Hibbett D.S."/>
            <person name="Martin F."/>
            <person name="Nordberg H.P."/>
            <person name="Cantor M.N."/>
            <person name="Hua S.X."/>
        </authorList>
    </citation>
    <scope>NUCLEOTIDE SEQUENCE [LARGE SCALE GENOMIC DNA]</scope>
    <source>
        <strain evidence="1 2">Marx 270</strain>
    </source>
</reference>
<dbReference type="OrthoDB" id="10361429at2759"/>
<protein>
    <submittedName>
        <fullName evidence="1">Uncharacterized protein</fullName>
    </submittedName>
</protein>
<accession>A0A0C3NFP5</accession>
<dbReference type="HOGENOM" id="CLU_2850669_0_0_1"/>
<dbReference type="EMBL" id="KN832001">
    <property type="protein sequence ID" value="KIN99824.1"/>
    <property type="molecule type" value="Genomic_DNA"/>
</dbReference>
<keyword evidence="2" id="KW-1185">Reference proteome</keyword>
<dbReference type="AlphaFoldDB" id="A0A0C3NFP5"/>
<proteinExistence type="predicted"/>